<accession>A0ABT0H3S7</accession>
<name>A0ABT0H3S7_9HYPH</name>
<sequence>MSNVVHLHRPPPQIAHYLRIGYREHVLGDRMRAEGRFAEQGFVFDACHVEAQADLIQDLRGERRQLILDTNIAEQSVVGRFSGTVANAPWARKDNPLEAEDFQAGTNRSVLEPIARFTVAKGFHTVLSPAHYLGGNQFYWFDVDCRSCEALRDALDREGGQHIGINYALILDNAQIKDAELVKRIVGALRGLPIAAVWLRVAGFGADATGAGIDKMARAVLQFHELGIPIIMDRLGGQTALALSSVGVTSGYTNGMKGKDGFQTGGWLKPRGGGGGGNDRAVFVSGLDRRVTVKEMKALFDASATARSVYGCRDTGCCSSIDAMLREPEAHYLREQQRTLADLGQVPEARRPDYYLDNHLDAMRLKAERSARLKKAPEDFTKKAEKATLRLTRMKTALERTFQNIGQIPFAPEATVPSSVAAPGIASRNRP</sequence>
<evidence type="ECO:0000313" key="1">
    <source>
        <dbReference type="EMBL" id="MCK7616110.1"/>
    </source>
</evidence>
<protein>
    <submittedName>
        <fullName evidence="1">Uncharacterized protein</fullName>
    </submittedName>
</protein>
<evidence type="ECO:0000313" key="2">
    <source>
        <dbReference type="Proteomes" id="UP001431221"/>
    </source>
</evidence>
<gene>
    <name evidence="1" type="ORF">M0H32_28485</name>
</gene>
<reference evidence="1" key="1">
    <citation type="submission" date="2022-04" db="EMBL/GenBank/DDBJ databases">
        <title>Roseibium sp. CAU 1639 isolated from mud.</title>
        <authorList>
            <person name="Kim W."/>
        </authorList>
    </citation>
    <scope>NUCLEOTIDE SEQUENCE</scope>
    <source>
        <strain evidence="1">CAU 1639</strain>
    </source>
</reference>
<dbReference type="EMBL" id="JALNMJ010000042">
    <property type="protein sequence ID" value="MCK7616110.1"/>
    <property type="molecule type" value="Genomic_DNA"/>
</dbReference>
<organism evidence="1 2">
    <name type="scientific">Roseibium sediminicola</name>
    <dbReference type="NCBI Taxonomy" id="2933272"/>
    <lineage>
        <taxon>Bacteria</taxon>
        <taxon>Pseudomonadati</taxon>
        <taxon>Pseudomonadota</taxon>
        <taxon>Alphaproteobacteria</taxon>
        <taxon>Hyphomicrobiales</taxon>
        <taxon>Stappiaceae</taxon>
        <taxon>Roseibium</taxon>
    </lineage>
</organism>
<dbReference type="RefSeq" id="WP_248160090.1">
    <property type="nucleotide sequence ID" value="NZ_JALNMJ010000042.1"/>
</dbReference>
<keyword evidence="2" id="KW-1185">Reference proteome</keyword>
<proteinExistence type="predicted"/>
<comment type="caution">
    <text evidence="1">The sequence shown here is derived from an EMBL/GenBank/DDBJ whole genome shotgun (WGS) entry which is preliminary data.</text>
</comment>
<dbReference type="Proteomes" id="UP001431221">
    <property type="component" value="Unassembled WGS sequence"/>
</dbReference>